<evidence type="ECO:0000313" key="10">
    <source>
        <dbReference type="Proteomes" id="UP000324897"/>
    </source>
</evidence>
<dbReference type="GO" id="GO:0003700">
    <property type="term" value="F:DNA-binding transcription factor activity"/>
    <property type="evidence" value="ECO:0007669"/>
    <property type="project" value="InterPro"/>
</dbReference>
<sequence length="368" mass="39137">MEEEHCLNNWDLDAVVRLACRRRLTPPPVQVNDPFASLPPAAPPPQQQRLPAAAPPNRAPEPLANVQEMDAGWRFPDLRVGGGQDGDELIRALLAAQPPLQPPLPSLPPPPPQQQQPVVEVPAQARAAAPASAPARAQPSGRQVPGAVPRSKRRKNQVKKVVCHVPADGSSSDVWAWRKYGQKPIKGSPYPRGYYRCSSSKGCAARKQVERCRTDPNTFILTYTGEHNHAAPTHRNSLAGTTRHKFPSSTASPPQPPPPSVVVGGSGESGQQQQPSPSPPPSTSAGLSPITPLRSPSMEEDDDEEEDELLVEDMEMAGEDELLFLSGDADSASPLEPMSSLFDEPFLDSPWVTAAAGSPAAGTAGAGS</sequence>
<comment type="similarity">
    <text evidence="6">Belongs to the WRKY group II-e family.</text>
</comment>
<evidence type="ECO:0000256" key="1">
    <source>
        <dbReference type="ARBA" id="ARBA00004123"/>
    </source>
</evidence>
<dbReference type="Pfam" id="PF03106">
    <property type="entry name" value="WRKY"/>
    <property type="match status" value="1"/>
</dbReference>
<proteinExistence type="inferred from homology"/>
<feature type="compositionally biased region" description="Acidic residues" evidence="7">
    <location>
        <begin position="298"/>
        <end position="308"/>
    </location>
</feature>
<dbReference type="GO" id="GO:0005634">
    <property type="term" value="C:nucleus"/>
    <property type="evidence" value="ECO:0007669"/>
    <property type="project" value="UniProtKB-SubCell"/>
</dbReference>
<feature type="region of interest" description="Disordered" evidence="7">
    <location>
        <begin position="225"/>
        <end position="308"/>
    </location>
</feature>
<feature type="compositionally biased region" description="Basic residues" evidence="7">
    <location>
        <begin position="150"/>
        <end position="159"/>
    </location>
</feature>
<keyword evidence="2" id="KW-0805">Transcription regulation</keyword>
<dbReference type="GO" id="GO:0000976">
    <property type="term" value="F:transcription cis-regulatory region binding"/>
    <property type="evidence" value="ECO:0007669"/>
    <property type="project" value="TreeGrafter"/>
</dbReference>
<evidence type="ECO:0000256" key="7">
    <source>
        <dbReference type="SAM" id="MobiDB-lite"/>
    </source>
</evidence>
<feature type="compositionally biased region" description="Low complexity" evidence="7">
    <location>
        <begin position="115"/>
        <end position="140"/>
    </location>
</feature>
<keyword evidence="4" id="KW-0804">Transcription</keyword>
<protein>
    <recommendedName>
        <fullName evidence="8">WRKY domain-containing protein</fullName>
    </recommendedName>
</protein>
<comment type="caution">
    <text evidence="9">The sequence shown here is derived from an EMBL/GenBank/DDBJ whole genome shotgun (WGS) entry which is preliminary data.</text>
</comment>
<dbReference type="Proteomes" id="UP000324897">
    <property type="component" value="Chromosome 1"/>
</dbReference>
<evidence type="ECO:0000256" key="4">
    <source>
        <dbReference type="ARBA" id="ARBA00023163"/>
    </source>
</evidence>
<dbReference type="OrthoDB" id="662136at2759"/>
<keyword evidence="3" id="KW-0238">DNA-binding</keyword>
<dbReference type="PANTHER" id="PTHR32096">
    <property type="entry name" value="WRKY TRANSCRIPTION FACTOR 30-RELATED-RELATED"/>
    <property type="match status" value="1"/>
</dbReference>
<feature type="region of interest" description="Disordered" evidence="7">
    <location>
        <begin position="26"/>
        <end position="63"/>
    </location>
</feature>
<reference evidence="9 10" key="1">
    <citation type="journal article" date="2019" name="Sci. Rep.">
        <title>A high-quality genome of Eragrostis curvula grass provides insights into Poaceae evolution and supports new strategies to enhance forage quality.</title>
        <authorList>
            <person name="Carballo J."/>
            <person name="Santos B.A.C.M."/>
            <person name="Zappacosta D."/>
            <person name="Garbus I."/>
            <person name="Selva J.P."/>
            <person name="Gallo C.A."/>
            <person name="Diaz A."/>
            <person name="Albertini E."/>
            <person name="Caccamo M."/>
            <person name="Echenique V."/>
        </authorList>
    </citation>
    <scope>NUCLEOTIDE SEQUENCE [LARGE SCALE GENOMIC DNA]</scope>
    <source>
        <strain evidence="10">cv. Victoria</strain>
        <tissue evidence="9">Leaf</tissue>
    </source>
</reference>
<accession>A0A5J9VER1</accession>
<feature type="region of interest" description="Disordered" evidence="7">
    <location>
        <begin position="98"/>
        <end position="159"/>
    </location>
</feature>
<dbReference type="EMBL" id="RWGY01000011">
    <property type="protein sequence ID" value="TVU33370.1"/>
    <property type="molecule type" value="Genomic_DNA"/>
</dbReference>
<dbReference type="PROSITE" id="PS50811">
    <property type="entry name" value="WRKY"/>
    <property type="match status" value="1"/>
</dbReference>
<dbReference type="SMART" id="SM00774">
    <property type="entry name" value="WRKY"/>
    <property type="match status" value="1"/>
</dbReference>
<dbReference type="PANTHER" id="PTHR32096:SF61">
    <property type="entry name" value="WRKY TRANSCRIPTION FACTOR 22"/>
    <property type="match status" value="1"/>
</dbReference>
<evidence type="ECO:0000313" key="9">
    <source>
        <dbReference type="EMBL" id="TVU33370.1"/>
    </source>
</evidence>
<comment type="subcellular location">
    <subcellularLocation>
        <location evidence="1">Nucleus</location>
    </subcellularLocation>
</comment>
<organism evidence="9 10">
    <name type="scientific">Eragrostis curvula</name>
    <name type="common">weeping love grass</name>
    <dbReference type="NCBI Taxonomy" id="38414"/>
    <lineage>
        <taxon>Eukaryota</taxon>
        <taxon>Viridiplantae</taxon>
        <taxon>Streptophyta</taxon>
        <taxon>Embryophyta</taxon>
        <taxon>Tracheophyta</taxon>
        <taxon>Spermatophyta</taxon>
        <taxon>Magnoliopsida</taxon>
        <taxon>Liliopsida</taxon>
        <taxon>Poales</taxon>
        <taxon>Poaceae</taxon>
        <taxon>PACMAD clade</taxon>
        <taxon>Chloridoideae</taxon>
        <taxon>Eragrostideae</taxon>
        <taxon>Eragrostidinae</taxon>
        <taxon>Eragrostis</taxon>
    </lineage>
</organism>
<evidence type="ECO:0000256" key="5">
    <source>
        <dbReference type="ARBA" id="ARBA00023242"/>
    </source>
</evidence>
<gene>
    <name evidence="9" type="ORF">EJB05_25183</name>
</gene>
<dbReference type="InterPro" id="IPR044810">
    <property type="entry name" value="WRKY_plant"/>
</dbReference>
<feature type="compositionally biased region" description="Pro residues" evidence="7">
    <location>
        <begin position="99"/>
        <end position="114"/>
    </location>
</feature>
<dbReference type="SUPFAM" id="SSF118290">
    <property type="entry name" value="WRKY DNA-binding domain"/>
    <property type="match status" value="1"/>
</dbReference>
<feature type="non-terminal residue" evidence="9">
    <location>
        <position position="1"/>
    </location>
</feature>
<evidence type="ECO:0000259" key="8">
    <source>
        <dbReference type="PROSITE" id="PS50811"/>
    </source>
</evidence>
<feature type="domain" description="WRKY" evidence="8">
    <location>
        <begin position="166"/>
        <end position="232"/>
    </location>
</feature>
<evidence type="ECO:0000256" key="6">
    <source>
        <dbReference type="ARBA" id="ARBA00060761"/>
    </source>
</evidence>
<dbReference type="Gene3D" id="2.20.25.80">
    <property type="entry name" value="WRKY domain"/>
    <property type="match status" value="1"/>
</dbReference>
<evidence type="ECO:0000256" key="3">
    <source>
        <dbReference type="ARBA" id="ARBA00023125"/>
    </source>
</evidence>
<keyword evidence="10" id="KW-1185">Reference proteome</keyword>
<keyword evidence="5" id="KW-0539">Nucleus</keyword>
<dbReference type="InterPro" id="IPR036576">
    <property type="entry name" value="WRKY_dom_sf"/>
</dbReference>
<dbReference type="FunFam" id="2.20.25.80:FF:000007">
    <property type="entry name" value="WRKY transcription factor 22"/>
    <property type="match status" value="1"/>
</dbReference>
<dbReference type="InterPro" id="IPR003657">
    <property type="entry name" value="WRKY_dom"/>
</dbReference>
<evidence type="ECO:0000256" key="2">
    <source>
        <dbReference type="ARBA" id="ARBA00023015"/>
    </source>
</evidence>
<dbReference type="Gramene" id="TVU33370">
    <property type="protein sequence ID" value="TVU33370"/>
    <property type="gene ID" value="EJB05_25183"/>
</dbReference>
<dbReference type="AlphaFoldDB" id="A0A5J9VER1"/>
<name>A0A5J9VER1_9POAL</name>